<keyword evidence="5" id="KW-1185">Reference proteome</keyword>
<evidence type="ECO:0000313" key="1">
    <source>
        <dbReference type="EMBL" id="GBM14749.1"/>
    </source>
</evidence>
<proteinExistence type="predicted"/>
<comment type="caution">
    <text evidence="3">The sequence shown here is derived from an EMBL/GenBank/DDBJ whole genome shotgun (WGS) entry which is preliminary data.</text>
</comment>
<evidence type="ECO:0000313" key="3">
    <source>
        <dbReference type="EMBL" id="GBM14773.1"/>
    </source>
</evidence>
<dbReference type="EMBL" id="BGPR01089314">
    <property type="protein sequence ID" value="GBM14813.1"/>
    <property type="molecule type" value="Genomic_DNA"/>
</dbReference>
<reference evidence="3 5" key="1">
    <citation type="journal article" date="2019" name="Sci. Rep.">
        <title>Orb-weaving spider Araneus ventricosus genome elucidates the spidroin gene catalogue.</title>
        <authorList>
            <person name="Kono N."/>
            <person name="Nakamura H."/>
            <person name="Ohtoshi R."/>
            <person name="Moran D.A.P."/>
            <person name="Shinohara A."/>
            <person name="Yoshida Y."/>
            <person name="Fujiwara M."/>
            <person name="Mori M."/>
            <person name="Tomita M."/>
            <person name="Arakawa K."/>
        </authorList>
    </citation>
    <scope>NUCLEOTIDE SEQUENCE [LARGE SCALE GENOMIC DNA]</scope>
</reference>
<sequence>MAAPARSEIPNRSNSLQVVLCAPNPHSCCHGIRHGEAFCHCRCDCEEDSMKYHVRLMDAWEDKAGDRKKIRLPTALVV</sequence>
<dbReference type="EMBL" id="BGPR01089302">
    <property type="protein sequence ID" value="GBM14773.1"/>
    <property type="molecule type" value="Genomic_DNA"/>
</dbReference>
<organism evidence="3 5">
    <name type="scientific">Araneus ventricosus</name>
    <name type="common">Orbweaver spider</name>
    <name type="synonym">Epeira ventricosa</name>
    <dbReference type="NCBI Taxonomy" id="182803"/>
    <lineage>
        <taxon>Eukaryota</taxon>
        <taxon>Metazoa</taxon>
        <taxon>Ecdysozoa</taxon>
        <taxon>Arthropoda</taxon>
        <taxon>Chelicerata</taxon>
        <taxon>Arachnida</taxon>
        <taxon>Araneae</taxon>
        <taxon>Araneomorphae</taxon>
        <taxon>Entelegynae</taxon>
        <taxon>Araneoidea</taxon>
        <taxon>Araneidae</taxon>
        <taxon>Araneus</taxon>
    </lineage>
</organism>
<dbReference type="EMBL" id="BGPR01089301">
    <property type="protein sequence ID" value="GBM14768.1"/>
    <property type="molecule type" value="Genomic_DNA"/>
</dbReference>
<dbReference type="Proteomes" id="UP000499080">
    <property type="component" value="Unassembled WGS sequence"/>
</dbReference>
<protein>
    <submittedName>
        <fullName evidence="3">Uncharacterized protein</fullName>
    </submittedName>
</protein>
<dbReference type="EMBL" id="BGPR01089295">
    <property type="protein sequence ID" value="GBM14749.1"/>
    <property type="molecule type" value="Genomic_DNA"/>
</dbReference>
<accession>A0A4Y2DDB2</accession>
<evidence type="ECO:0000313" key="4">
    <source>
        <dbReference type="EMBL" id="GBM14813.1"/>
    </source>
</evidence>
<name>A0A4Y2DDB2_ARAVE</name>
<evidence type="ECO:0000313" key="5">
    <source>
        <dbReference type="Proteomes" id="UP000499080"/>
    </source>
</evidence>
<dbReference type="AlphaFoldDB" id="A0A4Y2DDB2"/>
<gene>
    <name evidence="4" type="ORF">AVEN_161100_1</name>
    <name evidence="2" type="ORF">AVEN_261087_1</name>
    <name evidence="3" type="ORF">AVEN_272507_1</name>
    <name evidence="1" type="ORF">AVEN_4646_1</name>
</gene>
<evidence type="ECO:0000313" key="2">
    <source>
        <dbReference type="EMBL" id="GBM14768.1"/>
    </source>
</evidence>